<evidence type="ECO:0000313" key="3">
    <source>
        <dbReference type="Proteomes" id="UP000324194"/>
    </source>
</evidence>
<feature type="transmembrane region" description="Helical" evidence="1">
    <location>
        <begin position="257"/>
        <end position="279"/>
    </location>
</feature>
<dbReference type="OrthoDB" id="9767116at2"/>
<dbReference type="RefSeq" id="WP_148340407.1">
    <property type="nucleotide sequence ID" value="NZ_LR699120.1"/>
</dbReference>
<feature type="transmembrane region" description="Helical" evidence="1">
    <location>
        <begin position="156"/>
        <end position="173"/>
    </location>
</feature>
<feature type="transmembrane region" description="Helical" evidence="1">
    <location>
        <begin position="100"/>
        <end position="117"/>
    </location>
</feature>
<keyword evidence="3" id="KW-1185">Reference proteome</keyword>
<feature type="transmembrane region" description="Helical" evidence="1">
    <location>
        <begin position="333"/>
        <end position="352"/>
    </location>
</feature>
<keyword evidence="1" id="KW-0812">Transmembrane</keyword>
<name>A0A5E4PKQ2_9COXI</name>
<reference evidence="2 3" key="1">
    <citation type="submission" date="2019-08" db="EMBL/GenBank/DDBJ databases">
        <authorList>
            <person name="Guy L."/>
        </authorList>
    </citation>
    <scope>NUCLEOTIDE SEQUENCE [LARGE SCALE GENOMIC DNA]</scope>
    <source>
        <strain evidence="2 3">SGT-108</strain>
    </source>
</reference>
<feature type="transmembrane region" description="Helical" evidence="1">
    <location>
        <begin position="20"/>
        <end position="41"/>
    </location>
</feature>
<protein>
    <recommendedName>
        <fullName evidence="4">Glycosyltransferase RgtA/B/C/D-like domain-containing protein</fullName>
    </recommendedName>
</protein>
<dbReference type="EMBL" id="LR699120">
    <property type="protein sequence ID" value="VVC77001.1"/>
    <property type="molecule type" value="Genomic_DNA"/>
</dbReference>
<evidence type="ECO:0000256" key="1">
    <source>
        <dbReference type="SAM" id="Phobius"/>
    </source>
</evidence>
<proteinExistence type="predicted"/>
<feature type="transmembrane region" description="Helical" evidence="1">
    <location>
        <begin position="364"/>
        <end position="381"/>
    </location>
</feature>
<sequence length="690" mass="80231">MEFIKKTILRLPIFRPFIQIIFLLSLVLVVNHSVIAFNLMYPEQPTIYLANQGIHSLGDLLNIYLHPKLLHTNIPFFRPSGHFLIYQIITPLLGWHNTKAFILINLFFLSMTGYFLIRLYSRLFPSYRFGGWVAFSIYLMHPALSISRLTIMHFEFAYVFFLTLSLYLFVVFCEKNTLCPCEREHHPARIQPDVIPFRHYFLFFASLFLYVLAVTFKEPAVMLGPVLMCYFLIHFYTRQSPWRYLYRLAGHRDARKVITIITLTSAALGIYLLASWPGLEYGVKNVNYRHTLGTVNAFLKDVFGVTHDYIPSGILAFPDLAWRTIIFTASARLLIWALIWAALLGTLGVWIYRSDDSMVYKKSLAFLYASSILFLVLPFSWAMGAPWHYSLTLLCLSVIAGFCVERLAHKTIGKYAWVRLLCLSLSFCILCVAFDVNRVNIDKYASLANGSLGLALNRNAVLRPPAIKSRLNPDSLLVIEDSLLHNDYLMGNSAYPFLLFLGSGEYELLENRQKKFYLSFHHTYSGTLFRYAYLMPGLKEEVYPFQIERMEEVPNEILYNWLLHYNNIFAFGYDKQGVWYDKSQLFKQRVLKEESSRRLRVNAYHSFRAAMMPKMASYIRQIPVPDEQLCRFTCDQDESCRGFLYQNTVVNQHVMMQCYFYESAFTPGDLPCKDCLAFVKEETKKPRVLV</sequence>
<feature type="transmembrane region" description="Helical" evidence="1">
    <location>
        <begin position="129"/>
        <end position="150"/>
    </location>
</feature>
<dbReference type="AlphaFoldDB" id="A0A5E4PKQ2"/>
<organism evidence="2 3">
    <name type="scientific">Aquicella siphonis</name>
    <dbReference type="NCBI Taxonomy" id="254247"/>
    <lineage>
        <taxon>Bacteria</taxon>
        <taxon>Pseudomonadati</taxon>
        <taxon>Pseudomonadota</taxon>
        <taxon>Gammaproteobacteria</taxon>
        <taxon>Legionellales</taxon>
        <taxon>Coxiellaceae</taxon>
        <taxon>Aquicella</taxon>
    </lineage>
</organism>
<feature type="transmembrane region" description="Helical" evidence="1">
    <location>
        <begin position="416"/>
        <end position="436"/>
    </location>
</feature>
<keyword evidence="1" id="KW-1133">Transmembrane helix</keyword>
<feature type="transmembrane region" description="Helical" evidence="1">
    <location>
        <begin position="387"/>
        <end position="404"/>
    </location>
</feature>
<feature type="transmembrane region" description="Helical" evidence="1">
    <location>
        <begin position="194"/>
        <end position="213"/>
    </location>
</feature>
<accession>A0A5E4PKQ2</accession>
<keyword evidence="1" id="KW-0472">Membrane</keyword>
<evidence type="ECO:0008006" key="4">
    <source>
        <dbReference type="Google" id="ProtNLM"/>
    </source>
</evidence>
<dbReference type="Proteomes" id="UP000324194">
    <property type="component" value="Chromosome 2"/>
</dbReference>
<evidence type="ECO:0000313" key="2">
    <source>
        <dbReference type="EMBL" id="VVC77001.1"/>
    </source>
</evidence>
<dbReference type="KEGG" id="asip:AQUSIP_23280"/>
<feature type="transmembrane region" description="Helical" evidence="1">
    <location>
        <begin position="219"/>
        <end position="236"/>
    </location>
</feature>
<gene>
    <name evidence="2" type="ORF">AQUSIP_23280</name>
</gene>